<protein>
    <recommendedName>
        <fullName evidence="1">EAL domain-containing protein</fullName>
    </recommendedName>
</protein>
<dbReference type="AlphaFoldDB" id="A0A511W8K5"/>
<dbReference type="InterPro" id="IPR050706">
    <property type="entry name" value="Cyclic-di-GMP_PDE-like"/>
</dbReference>
<accession>A0A511W8K5</accession>
<dbReference type="InterPro" id="IPR035919">
    <property type="entry name" value="EAL_sf"/>
</dbReference>
<dbReference type="EMBL" id="BJYA01000014">
    <property type="protein sequence ID" value="GEN46373.1"/>
    <property type="molecule type" value="Genomic_DNA"/>
</dbReference>
<dbReference type="PROSITE" id="PS50883">
    <property type="entry name" value="EAL"/>
    <property type="match status" value="1"/>
</dbReference>
<name>A0A511W8K5_9BACI</name>
<dbReference type="OrthoDB" id="581425at2"/>
<dbReference type="CDD" id="cd01948">
    <property type="entry name" value="EAL"/>
    <property type="match status" value="1"/>
</dbReference>
<comment type="caution">
    <text evidence="2">The sequence shown here is derived from an EMBL/GenBank/DDBJ whole genome shotgun (WGS) entry which is preliminary data.</text>
</comment>
<organism evidence="2 3">
    <name type="scientific">Alkalibacillus haloalkaliphilus</name>
    <dbReference type="NCBI Taxonomy" id="94136"/>
    <lineage>
        <taxon>Bacteria</taxon>
        <taxon>Bacillati</taxon>
        <taxon>Bacillota</taxon>
        <taxon>Bacilli</taxon>
        <taxon>Bacillales</taxon>
        <taxon>Bacillaceae</taxon>
        <taxon>Alkalibacillus</taxon>
    </lineage>
</organism>
<dbReference type="SMART" id="SM00052">
    <property type="entry name" value="EAL"/>
    <property type="match status" value="1"/>
</dbReference>
<sequence>MSNKRVQQLIEGQNFYHVFQPIYNLIENRIIAYEALFRSQLFDAPEQAFRSADSYDQLFELDKLSVTKAVKYFSDYRLEEDELLYINVFPSTVRRSEFVPFIIDLVDSTRLNKGQVVIELVELEAIKTLDDLHYNTRNLKENGFKFSIDDVGKGSSSFRLMIELEPQIVKMDQYFTRELPHSTLKQKMIESLVGYCDETETDFILEGIETVQELDVAKQLGVRKAQGFYLGKPAPLKIKM</sequence>
<dbReference type="Proteomes" id="UP000321440">
    <property type="component" value="Unassembled WGS sequence"/>
</dbReference>
<dbReference type="SUPFAM" id="SSF141868">
    <property type="entry name" value="EAL domain-like"/>
    <property type="match status" value="1"/>
</dbReference>
<evidence type="ECO:0000313" key="3">
    <source>
        <dbReference type="Proteomes" id="UP000321440"/>
    </source>
</evidence>
<dbReference type="Pfam" id="PF00563">
    <property type="entry name" value="EAL"/>
    <property type="match status" value="1"/>
</dbReference>
<dbReference type="GO" id="GO:0071111">
    <property type="term" value="F:cyclic-guanylate-specific phosphodiesterase activity"/>
    <property type="evidence" value="ECO:0007669"/>
    <property type="project" value="InterPro"/>
</dbReference>
<evidence type="ECO:0000313" key="2">
    <source>
        <dbReference type="EMBL" id="GEN46373.1"/>
    </source>
</evidence>
<dbReference type="InterPro" id="IPR001633">
    <property type="entry name" value="EAL_dom"/>
</dbReference>
<dbReference type="Gene3D" id="3.20.20.450">
    <property type="entry name" value="EAL domain"/>
    <property type="match status" value="1"/>
</dbReference>
<gene>
    <name evidence="2" type="ORF">AHA02nite_21490</name>
</gene>
<dbReference type="RefSeq" id="WP_146817142.1">
    <property type="nucleotide sequence ID" value="NZ_BJYA01000014.1"/>
</dbReference>
<reference evidence="2 3" key="1">
    <citation type="submission" date="2019-07" db="EMBL/GenBank/DDBJ databases">
        <title>Whole genome shotgun sequence of Alkalibacillus haloalkaliphilus NBRC 103110.</title>
        <authorList>
            <person name="Hosoyama A."/>
            <person name="Uohara A."/>
            <person name="Ohji S."/>
            <person name="Ichikawa N."/>
        </authorList>
    </citation>
    <scope>NUCLEOTIDE SEQUENCE [LARGE SCALE GENOMIC DNA]</scope>
    <source>
        <strain evidence="2 3">NBRC 103110</strain>
    </source>
</reference>
<dbReference type="PANTHER" id="PTHR33121:SF76">
    <property type="entry name" value="SIGNALING PROTEIN"/>
    <property type="match status" value="1"/>
</dbReference>
<feature type="domain" description="EAL" evidence="1">
    <location>
        <begin position="1"/>
        <end position="240"/>
    </location>
</feature>
<keyword evidence="3" id="KW-1185">Reference proteome</keyword>
<dbReference type="PANTHER" id="PTHR33121">
    <property type="entry name" value="CYCLIC DI-GMP PHOSPHODIESTERASE PDEF"/>
    <property type="match status" value="1"/>
</dbReference>
<evidence type="ECO:0000259" key="1">
    <source>
        <dbReference type="PROSITE" id="PS50883"/>
    </source>
</evidence>
<proteinExistence type="predicted"/>